<gene>
    <name evidence="1" type="ORF">PBR20603_04488</name>
</gene>
<accession>A0A5E5C1T9</accession>
<dbReference type="AlphaFoldDB" id="A0A5E5C1T9"/>
<sequence>MTITATSSSPVSSDRKLGWSQCFEFSVEFSSDAEAFQANDYVHFYLDDPATEANVGIRAIDPKITANHNAVKVDLGNQGKTAGAKVDVYITELDAGSVTFQADLCRLVNGEATVLASLDDPVTRPVAASFIPAADYLGAGTKIVATGAPTQKPDDQLQNYFKISYKPVHHDGTPFMNDAGTAPAEFVGALCLRNADGEVITGEAGIKGLNIYKDKAGTQTVTADSDLVTLYTTGGKFEVYVSGADTPVNGLLHLDIEGNTTDATGQIIVTDLNGANPRLHAPVLTGPASMNVVDAAIVSTVQGAIFNNSGNFSHNSDIYIISWNDDGKQPAINFIGKKTWINAFQWSGISSFQAATSSFTLPEKTSSSQSGGVLNRIGYIYITAAGVAQMSASTMLRIWKSAPVVPPVTPPLSSSDLPKPLLPEADKAFPNRVTPAMCKAGLKVQVGWDGTKEQASMTVGTSVSASISMTGWDWTTGDAKHGTGQTTSIEISADDVQKKSATLQFNPFVTAGYRDDPATGDLGTIMVTWCIGAPETFDNDPTMVSPTITDEFYSHEVA</sequence>
<evidence type="ECO:0000313" key="1">
    <source>
        <dbReference type="EMBL" id="VVE90503.1"/>
    </source>
</evidence>
<reference evidence="1 2" key="1">
    <citation type="submission" date="2019-08" db="EMBL/GenBank/DDBJ databases">
        <authorList>
            <person name="Peeters C."/>
        </authorList>
    </citation>
    <scope>NUCLEOTIDE SEQUENCE [LARGE SCALE GENOMIC DNA]</scope>
    <source>
        <strain evidence="1 2">LMG 20603</strain>
    </source>
</reference>
<proteinExistence type="predicted"/>
<protein>
    <submittedName>
        <fullName evidence="1">Uncharacterized protein</fullName>
    </submittedName>
</protein>
<organism evidence="1 2">
    <name type="scientific">Pandoraea bronchicola</name>
    <dbReference type="NCBI Taxonomy" id="2508287"/>
    <lineage>
        <taxon>Bacteria</taxon>
        <taxon>Pseudomonadati</taxon>
        <taxon>Pseudomonadota</taxon>
        <taxon>Betaproteobacteria</taxon>
        <taxon>Burkholderiales</taxon>
        <taxon>Burkholderiaceae</taxon>
        <taxon>Pandoraea</taxon>
    </lineage>
</organism>
<name>A0A5E5C1T9_9BURK</name>
<dbReference type="RefSeq" id="WP_150561638.1">
    <property type="nucleotide sequence ID" value="NZ_CABPST010000016.1"/>
</dbReference>
<dbReference type="EMBL" id="CABPST010000016">
    <property type="protein sequence ID" value="VVE90503.1"/>
    <property type="molecule type" value="Genomic_DNA"/>
</dbReference>
<dbReference type="Proteomes" id="UP000382040">
    <property type="component" value="Unassembled WGS sequence"/>
</dbReference>
<keyword evidence="2" id="KW-1185">Reference proteome</keyword>
<evidence type="ECO:0000313" key="2">
    <source>
        <dbReference type="Proteomes" id="UP000382040"/>
    </source>
</evidence>